<accession>A0A5J6GHD5</accession>
<feature type="transmembrane region" description="Helical" evidence="6">
    <location>
        <begin position="153"/>
        <end position="172"/>
    </location>
</feature>
<keyword evidence="4 6" id="KW-1133">Transmembrane helix</keyword>
<evidence type="ECO:0000256" key="4">
    <source>
        <dbReference type="ARBA" id="ARBA00022989"/>
    </source>
</evidence>
<dbReference type="RefSeq" id="WP_055554573.1">
    <property type="nucleotide sequence ID" value="NZ_CP023699.1"/>
</dbReference>
<evidence type="ECO:0000313" key="7">
    <source>
        <dbReference type="EMBL" id="QEU93315.1"/>
    </source>
</evidence>
<keyword evidence="3 6" id="KW-0812">Transmembrane</keyword>
<organism evidence="7 8">
    <name type="scientific">Streptomyces kanamyceticus</name>
    <dbReference type="NCBI Taxonomy" id="1967"/>
    <lineage>
        <taxon>Bacteria</taxon>
        <taxon>Bacillati</taxon>
        <taxon>Actinomycetota</taxon>
        <taxon>Actinomycetes</taxon>
        <taxon>Kitasatosporales</taxon>
        <taxon>Streptomycetaceae</taxon>
        <taxon>Streptomyces</taxon>
    </lineage>
</organism>
<dbReference type="PANTHER" id="PTHR30213:SF1">
    <property type="entry name" value="INNER MEMBRANE PROTEIN YHJD"/>
    <property type="match status" value="1"/>
</dbReference>
<protein>
    <submittedName>
        <fullName evidence="7">Ribonuclease BN</fullName>
    </submittedName>
</protein>
<keyword evidence="5 6" id="KW-0472">Membrane</keyword>
<name>A0A5J6GHD5_STRKN</name>
<dbReference type="Pfam" id="PF03631">
    <property type="entry name" value="Virul_fac_BrkB"/>
    <property type="match status" value="1"/>
</dbReference>
<evidence type="ECO:0000256" key="3">
    <source>
        <dbReference type="ARBA" id="ARBA00022692"/>
    </source>
</evidence>
<dbReference type="GO" id="GO:0005886">
    <property type="term" value="C:plasma membrane"/>
    <property type="evidence" value="ECO:0007669"/>
    <property type="project" value="UniProtKB-SubCell"/>
</dbReference>
<feature type="transmembrane region" description="Helical" evidence="6">
    <location>
        <begin position="86"/>
        <end position="105"/>
    </location>
</feature>
<evidence type="ECO:0000256" key="6">
    <source>
        <dbReference type="SAM" id="Phobius"/>
    </source>
</evidence>
<evidence type="ECO:0000256" key="5">
    <source>
        <dbReference type="ARBA" id="ARBA00023136"/>
    </source>
</evidence>
<dbReference type="EMBL" id="CP023699">
    <property type="protein sequence ID" value="QEU93315.1"/>
    <property type="molecule type" value="Genomic_DNA"/>
</dbReference>
<reference evidence="7 8" key="1">
    <citation type="submission" date="2017-09" db="EMBL/GenBank/DDBJ databases">
        <authorList>
            <person name="Lee N."/>
            <person name="Cho B.-K."/>
        </authorList>
    </citation>
    <scope>NUCLEOTIDE SEQUENCE [LARGE SCALE GENOMIC DNA]</scope>
    <source>
        <strain evidence="7 8">ATCC 12853</strain>
    </source>
</reference>
<feature type="transmembrane region" description="Helical" evidence="6">
    <location>
        <begin position="184"/>
        <end position="209"/>
    </location>
</feature>
<dbReference type="PANTHER" id="PTHR30213">
    <property type="entry name" value="INNER MEMBRANE PROTEIN YHJD"/>
    <property type="match status" value="1"/>
</dbReference>
<dbReference type="AlphaFoldDB" id="A0A5J6GHD5"/>
<dbReference type="OrthoDB" id="3772792at2"/>
<sequence>MQTAARARPLAVRAVRQLAAVNILDLATRLAAQAFLAALPMIIAVASFCPVGWRTELRRSLRSLFGSGSVEAARLDQVYSGEPQALHSWGAVSVLVALLSATAFSRALQRLCERCWGLPPSGVRILLWRWALWLFVWLTALFFQGVLHDGFGVGPVLGFPLQAVAAVLMWWWTQHLLLAGRVPWRPLLPGAVLAGVGAVAYSQLAALWLPVALRRSVERYGPLGSVFTLLSWLILFFTIVAIGIALGQVLGQEKPVRRMLRIAEPSAEPVTRASR</sequence>
<feature type="transmembrane region" description="Helical" evidence="6">
    <location>
        <begin position="126"/>
        <end position="147"/>
    </location>
</feature>
<comment type="subcellular location">
    <subcellularLocation>
        <location evidence="1">Cell membrane</location>
        <topology evidence="1">Multi-pass membrane protein</topology>
    </subcellularLocation>
</comment>
<dbReference type="Proteomes" id="UP000325529">
    <property type="component" value="Chromosome"/>
</dbReference>
<dbReference type="InterPro" id="IPR017039">
    <property type="entry name" value="Virul_fac_BrkB"/>
</dbReference>
<keyword evidence="2" id="KW-1003">Cell membrane</keyword>
<evidence type="ECO:0000256" key="2">
    <source>
        <dbReference type="ARBA" id="ARBA00022475"/>
    </source>
</evidence>
<gene>
    <name evidence="7" type="ORF">CP970_22440</name>
</gene>
<proteinExistence type="predicted"/>
<feature type="transmembrane region" description="Helical" evidence="6">
    <location>
        <begin position="34"/>
        <end position="53"/>
    </location>
</feature>
<feature type="transmembrane region" description="Helical" evidence="6">
    <location>
        <begin position="229"/>
        <end position="251"/>
    </location>
</feature>
<evidence type="ECO:0000256" key="1">
    <source>
        <dbReference type="ARBA" id="ARBA00004651"/>
    </source>
</evidence>
<evidence type="ECO:0000313" key="8">
    <source>
        <dbReference type="Proteomes" id="UP000325529"/>
    </source>
</evidence>
<keyword evidence="8" id="KW-1185">Reference proteome</keyword>
<dbReference type="KEGG" id="ska:CP970_22440"/>